<feature type="region of interest" description="Disordered" evidence="1">
    <location>
        <begin position="1"/>
        <end position="99"/>
    </location>
</feature>
<sequence length="353" mass="39605">SGSLSISMSRSPANPHSLNSLLSTRDEGGAGAAREPAPERNGAFPPSSSSYMATDAAYQQRAAFGSPPQQQPIPRHSEYSRYDGGYDYPQHDYAQPAPQQQYAYADGRAARYAEYRDRYDYRDQAHARQPAYGYEYEHERVDPNARDPRDPYDGAVYANDRRQYAYPDGGPGEYYYRQQYEYPAPATYRQEVVPPEYAHPSSTAVYYDDQRRYEYQQAGVPPPTHSPRRHAEALRSPNQTPHVHQKYAAPPAGTYAYDMPPAAGQPVDAVYQAPQPAVVDAAQFASYGRGAEMDSPAMRERLADPRYQRTPVPGSYLAEADYRSPAPGTHTQVFQRSSAYASEPKHPAEMDQY</sequence>
<evidence type="ECO:0000313" key="3">
    <source>
        <dbReference type="Proteomes" id="UP001140094"/>
    </source>
</evidence>
<feature type="region of interest" description="Disordered" evidence="1">
    <location>
        <begin position="121"/>
        <end position="155"/>
    </location>
</feature>
<feature type="non-terminal residue" evidence="2">
    <location>
        <position position="1"/>
    </location>
</feature>
<dbReference type="Proteomes" id="UP001140094">
    <property type="component" value="Unassembled WGS sequence"/>
</dbReference>
<feature type="non-terminal residue" evidence="2">
    <location>
        <position position="353"/>
    </location>
</feature>
<evidence type="ECO:0000256" key="1">
    <source>
        <dbReference type="SAM" id="MobiDB-lite"/>
    </source>
</evidence>
<dbReference type="AlphaFoldDB" id="A0A9W8LPR5"/>
<dbReference type="EMBL" id="JANBUO010003376">
    <property type="protein sequence ID" value="KAJ2791144.1"/>
    <property type="molecule type" value="Genomic_DNA"/>
</dbReference>
<feature type="compositionally biased region" description="Polar residues" evidence="1">
    <location>
        <begin position="1"/>
        <end position="23"/>
    </location>
</feature>
<evidence type="ECO:0000313" key="2">
    <source>
        <dbReference type="EMBL" id="KAJ2791144.1"/>
    </source>
</evidence>
<feature type="compositionally biased region" description="Basic and acidic residues" evidence="1">
    <location>
        <begin position="135"/>
        <end position="152"/>
    </location>
</feature>
<accession>A0A9W8LPR5</accession>
<name>A0A9W8LPR5_9FUNG</name>
<protein>
    <submittedName>
        <fullName evidence="2">Uncharacterized protein</fullName>
    </submittedName>
</protein>
<keyword evidence="3" id="KW-1185">Reference proteome</keyword>
<feature type="compositionally biased region" description="Basic and acidic residues" evidence="1">
    <location>
        <begin position="343"/>
        <end position="353"/>
    </location>
</feature>
<organism evidence="2 3">
    <name type="scientific">Coemansia guatemalensis</name>
    <dbReference type="NCBI Taxonomy" id="2761395"/>
    <lineage>
        <taxon>Eukaryota</taxon>
        <taxon>Fungi</taxon>
        <taxon>Fungi incertae sedis</taxon>
        <taxon>Zoopagomycota</taxon>
        <taxon>Kickxellomycotina</taxon>
        <taxon>Kickxellomycetes</taxon>
        <taxon>Kickxellales</taxon>
        <taxon>Kickxellaceae</taxon>
        <taxon>Coemansia</taxon>
    </lineage>
</organism>
<comment type="caution">
    <text evidence="2">The sequence shown here is derived from an EMBL/GenBank/DDBJ whole genome shotgun (WGS) entry which is preliminary data.</text>
</comment>
<feature type="region of interest" description="Disordered" evidence="1">
    <location>
        <begin position="318"/>
        <end position="353"/>
    </location>
</feature>
<feature type="compositionally biased region" description="Polar residues" evidence="1">
    <location>
        <begin position="329"/>
        <end position="340"/>
    </location>
</feature>
<reference evidence="2" key="1">
    <citation type="submission" date="2022-07" db="EMBL/GenBank/DDBJ databases">
        <title>Phylogenomic reconstructions and comparative analyses of Kickxellomycotina fungi.</title>
        <authorList>
            <person name="Reynolds N.K."/>
            <person name="Stajich J.E."/>
            <person name="Barry K."/>
            <person name="Grigoriev I.V."/>
            <person name="Crous P."/>
            <person name="Smith M.E."/>
        </authorList>
    </citation>
    <scope>NUCLEOTIDE SEQUENCE</scope>
    <source>
        <strain evidence="2">NRRL 1565</strain>
    </source>
</reference>
<dbReference type="OrthoDB" id="5561035at2759"/>
<gene>
    <name evidence="2" type="ORF">H4R20_006901</name>
</gene>
<feature type="region of interest" description="Disordered" evidence="1">
    <location>
        <begin position="219"/>
        <end position="245"/>
    </location>
</feature>
<proteinExistence type="predicted"/>